<dbReference type="Proteomes" id="UP000636479">
    <property type="component" value="Unassembled WGS sequence"/>
</dbReference>
<keyword evidence="3" id="KW-0732">Signal</keyword>
<dbReference type="OrthoDB" id="2962003at2759"/>
<sequence length="298" mass="31849">MPHTLLLVLLGIPMCLSQTASPTPTPVTLWQFGQGRLVGGVITLPLEPLGTASGGLATTYLFKVQNPVTTIVTDLDGQFTTLVSASLASRTVVASASGWIEGFDGPKVTYSCALVNSAFGECALLSGGHATVVNSGLPTPEVFTVSTAPPHPSTSKPNVRIIVVVTVTSCLAVLFTTFITIWVLILRRRRAKPNAHILEANSRQGDAEQVLGYIPQIFTKERRDHSDASSGLRSVSHSSNPSVSEERAIPAVNLSTPDLARLLYERMQGQSPFSELPPPAYRTPVERRARNGLNLLVT</sequence>
<proteinExistence type="predicted"/>
<dbReference type="RefSeq" id="XP_037220905.1">
    <property type="nucleotide sequence ID" value="XM_037362984.1"/>
</dbReference>
<gene>
    <name evidence="4" type="ORF">MIND_00623900</name>
</gene>
<dbReference type="GeneID" id="59345500"/>
<reference evidence="4" key="1">
    <citation type="submission" date="2020-05" db="EMBL/GenBank/DDBJ databases">
        <title>Mycena genomes resolve the evolution of fungal bioluminescence.</title>
        <authorList>
            <person name="Tsai I.J."/>
        </authorList>
    </citation>
    <scope>NUCLEOTIDE SEQUENCE</scope>
    <source>
        <strain evidence="4">171206Taipei</strain>
    </source>
</reference>
<evidence type="ECO:0000256" key="1">
    <source>
        <dbReference type="SAM" id="MobiDB-lite"/>
    </source>
</evidence>
<feature type="compositionally biased region" description="Low complexity" evidence="1">
    <location>
        <begin position="234"/>
        <end position="243"/>
    </location>
</feature>
<feature type="region of interest" description="Disordered" evidence="1">
    <location>
        <begin position="223"/>
        <end position="248"/>
    </location>
</feature>
<organism evidence="4 5">
    <name type="scientific">Mycena indigotica</name>
    <dbReference type="NCBI Taxonomy" id="2126181"/>
    <lineage>
        <taxon>Eukaryota</taxon>
        <taxon>Fungi</taxon>
        <taxon>Dikarya</taxon>
        <taxon>Basidiomycota</taxon>
        <taxon>Agaricomycotina</taxon>
        <taxon>Agaricomycetes</taxon>
        <taxon>Agaricomycetidae</taxon>
        <taxon>Agaricales</taxon>
        <taxon>Marasmiineae</taxon>
        <taxon>Mycenaceae</taxon>
        <taxon>Mycena</taxon>
    </lineage>
</organism>
<dbReference type="AlphaFoldDB" id="A0A8H6W6Z6"/>
<evidence type="ECO:0000256" key="3">
    <source>
        <dbReference type="SAM" id="SignalP"/>
    </source>
</evidence>
<keyword evidence="2" id="KW-0472">Membrane</keyword>
<keyword evidence="5" id="KW-1185">Reference proteome</keyword>
<name>A0A8H6W6Z6_9AGAR</name>
<comment type="caution">
    <text evidence="4">The sequence shown here is derived from an EMBL/GenBank/DDBJ whole genome shotgun (WGS) entry which is preliminary data.</text>
</comment>
<evidence type="ECO:0008006" key="6">
    <source>
        <dbReference type="Google" id="ProtNLM"/>
    </source>
</evidence>
<evidence type="ECO:0000256" key="2">
    <source>
        <dbReference type="SAM" id="Phobius"/>
    </source>
</evidence>
<feature type="signal peptide" evidence="3">
    <location>
        <begin position="1"/>
        <end position="17"/>
    </location>
</feature>
<dbReference type="EMBL" id="JACAZF010000005">
    <property type="protein sequence ID" value="KAF7303933.1"/>
    <property type="molecule type" value="Genomic_DNA"/>
</dbReference>
<evidence type="ECO:0000313" key="4">
    <source>
        <dbReference type="EMBL" id="KAF7303933.1"/>
    </source>
</evidence>
<feature type="transmembrane region" description="Helical" evidence="2">
    <location>
        <begin position="161"/>
        <end position="186"/>
    </location>
</feature>
<keyword evidence="2" id="KW-0812">Transmembrane</keyword>
<feature type="chain" id="PRO_5034157786" description="Transmembrane protein" evidence="3">
    <location>
        <begin position="18"/>
        <end position="298"/>
    </location>
</feature>
<protein>
    <recommendedName>
        <fullName evidence="6">Transmembrane protein</fullName>
    </recommendedName>
</protein>
<keyword evidence="2" id="KW-1133">Transmembrane helix</keyword>
<accession>A0A8H6W6Z6</accession>
<evidence type="ECO:0000313" key="5">
    <source>
        <dbReference type="Proteomes" id="UP000636479"/>
    </source>
</evidence>